<dbReference type="EMBL" id="JAAFAN010000029">
    <property type="protein sequence ID" value="NDO89834.1"/>
    <property type="molecule type" value="Genomic_DNA"/>
</dbReference>
<dbReference type="PANTHER" id="PTHR31157:SF1">
    <property type="entry name" value="SCP DOMAIN-CONTAINING PROTEIN"/>
    <property type="match status" value="1"/>
</dbReference>
<feature type="compositionally biased region" description="Basic and acidic residues" evidence="1">
    <location>
        <begin position="32"/>
        <end position="52"/>
    </location>
</feature>
<feature type="domain" description="SCP" evidence="2">
    <location>
        <begin position="147"/>
        <end position="250"/>
    </location>
</feature>
<evidence type="ECO:0000256" key="1">
    <source>
        <dbReference type="SAM" id="MobiDB-lite"/>
    </source>
</evidence>
<dbReference type="CDD" id="cd05379">
    <property type="entry name" value="CAP_bacterial"/>
    <property type="match status" value="1"/>
</dbReference>
<feature type="compositionally biased region" description="Low complexity" evidence="1">
    <location>
        <begin position="90"/>
        <end position="137"/>
    </location>
</feature>
<name>A0ABX0BB65_9MICO</name>
<protein>
    <submittedName>
        <fullName evidence="3">CAP domain-containing protein</fullName>
    </submittedName>
</protein>
<organism evidence="3 4">
    <name type="scientific">Cellulosimicrobium composti</name>
    <dbReference type="NCBI Taxonomy" id="2672572"/>
    <lineage>
        <taxon>Bacteria</taxon>
        <taxon>Bacillati</taxon>
        <taxon>Actinomycetota</taxon>
        <taxon>Actinomycetes</taxon>
        <taxon>Micrococcales</taxon>
        <taxon>Promicromonosporaceae</taxon>
        <taxon>Cellulosimicrobium</taxon>
    </lineage>
</organism>
<dbReference type="InterPro" id="IPR035940">
    <property type="entry name" value="CAP_sf"/>
</dbReference>
<dbReference type="Proteomes" id="UP000471672">
    <property type="component" value="Unassembled WGS sequence"/>
</dbReference>
<feature type="compositionally biased region" description="Low complexity" evidence="1">
    <location>
        <begin position="55"/>
        <end position="72"/>
    </location>
</feature>
<dbReference type="Gene3D" id="3.40.33.10">
    <property type="entry name" value="CAP"/>
    <property type="match status" value="1"/>
</dbReference>
<evidence type="ECO:0000313" key="4">
    <source>
        <dbReference type="Proteomes" id="UP000471672"/>
    </source>
</evidence>
<accession>A0ABX0BB65</accession>
<dbReference type="InterPro" id="IPR014044">
    <property type="entry name" value="CAP_dom"/>
</dbReference>
<dbReference type="PANTHER" id="PTHR31157">
    <property type="entry name" value="SCP DOMAIN-CONTAINING PROTEIN"/>
    <property type="match status" value="1"/>
</dbReference>
<keyword evidence="4" id="KW-1185">Reference proteome</keyword>
<reference evidence="3 4" key="1">
    <citation type="journal article" date="2021" name="Arch. Microbiol.">
        <title>Cellulosimicrobium fucosivorans sp. nov., isolated from San Elijo Lagoon, contains a fucose metabolic pathway linked to carotenoid production.</title>
        <authorList>
            <person name="Aviles F.A."/>
            <person name="Kyndt J.A."/>
        </authorList>
    </citation>
    <scope>NUCLEOTIDE SEQUENCE [LARGE SCALE GENOMIC DNA]</scope>
    <source>
        <strain evidence="3 4">SE3</strain>
    </source>
</reference>
<evidence type="ECO:0000313" key="3">
    <source>
        <dbReference type="EMBL" id="NDO89834.1"/>
    </source>
</evidence>
<evidence type="ECO:0000259" key="2">
    <source>
        <dbReference type="Pfam" id="PF00188"/>
    </source>
</evidence>
<dbReference type="SUPFAM" id="SSF55797">
    <property type="entry name" value="PR-1-like"/>
    <property type="match status" value="1"/>
</dbReference>
<gene>
    <name evidence="3" type="ORF">GYH36_10200</name>
</gene>
<sequence length="259" mass="26801">MTGAVRPEHVGPLGPVVAALPWHEADAQTWLDGRDPRDDRASRTLAHGRDEDALGPVDVPSPDGTPTPGDETPAPDDPTDPAADARDDAAGTPPAEDATDPVPSAEPADAPDDAAPSTAPAPERPAPRAGATRTTTAAATEADAVVALTNAERAAAGCAPLALDDRLVAAAQLHSEDMAANDYMDHTSLDGRSPWDRAKAQGYPNPGAENVAKGYRTAEDVVRAWMDSPGHRANILSCDLREIGVGHADGAWTQLFGWG</sequence>
<comment type="caution">
    <text evidence="3">The sequence shown here is derived from an EMBL/GenBank/DDBJ whole genome shotgun (WGS) entry which is preliminary data.</text>
</comment>
<proteinExistence type="predicted"/>
<dbReference type="Pfam" id="PF00188">
    <property type="entry name" value="CAP"/>
    <property type="match status" value="1"/>
</dbReference>
<feature type="region of interest" description="Disordered" evidence="1">
    <location>
        <begin position="27"/>
        <end position="137"/>
    </location>
</feature>